<evidence type="ECO:0000259" key="10">
    <source>
        <dbReference type="Pfam" id="PF03033"/>
    </source>
</evidence>
<dbReference type="GO" id="GO:0051301">
    <property type="term" value="P:cell division"/>
    <property type="evidence" value="ECO:0007669"/>
    <property type="project" value="UniProtKB-KW"/>
</dbReference>
<keyword evidence="2" id="KW-0132">Cell division</keyword>
<evidence type="ECO:0000256" key="1">
    <source>
        <dbReference type="ARBA" id="ARBA00022475"/>
    </source>
</evidence>
<evidence type="ECO:0000256" key="7">
    <source>
        <dbReference type="ARBA" id="ARBA00023136"/>
    </source>
</evidence>
<dbReference type="CDD" id="cd03785">
    <property type="entry name" value="GT28_MurG"/>
    <property type="match status" value="1"/>
</dbReference>
<dbReference type="InterPro" id="IPR004276">
    <property type="entry name" value="GlycoTrans_28_N"/>
</dbReference>
<evidence type="ECO:0000313" key="12">
    <source>
        <dbReference type="EMBL" id="CAB4919240.1"/>
    </source>
</evidence>
<evidence type="ECO:0000259" key="11">
    <source>
        <dbReference type="Pfam" id="PF04101"/>
    </source>
</evidence>
<dbReference type="PANTHER" id="PTHR21015:SF22">
    <property type="entry name" value="GLYCOSYLTRANSFERASE"/>
    <property type="match status" value="1"/>
</dbReference>
<dbReference type="GO" id="GO:0050511">
    <property type="term" value="F:undecaprenyldiphospho-muramoylpentapeptide beta-N-acetylglucosaminyltransferase activity"/>
    <property type="evidence" value="ECO:0007669"/>
    <property type="project" value="InterPro"/>
</dbReference>
<feature type="domain" description="Glycosyl transferase family 28 C-terminal" evidence="11">
    <location>
        <begin position="187"/>
        <end position="346"/>
    </location>
</feature>
<accession>A0A6J7HSM9</accession>
<keyword evidence="5" id="KW-0133">Cell shape</keyword>
<organism evidence="12">
    <name type="scientific">freshwater metagenome</name>
    <dbReference type="NCBI Taxonomy" id="449393"/>
    <lineage>
        <taxon>unclassified sequences</taxon>
        <taxon>metagenomes</taxon>
        <taxon>ecological metagenomes</taxon>
    </lineage>
</organism>
<keyword evidence="6" id="KW-0573">Peptidoglycan synthesis</keyword>
<dbReference type="GO" id="GO:0071555">
    <property type="term" value="P:cell wall organization"/>
    <property type="evidence" value="ECO:0007669"/>
    <property type="project" value="UniProtKB-KW"/>
</dbReference>
<dbReference type="InterPro" id="IPR007235">
    <property type="entry name" value="Glyco_trans_28_C"/>
</dbReference>
<dbReference type="HAMAP" id="MF_00033">
    <property type="entry name" value="MurG"/>
    <property type="match status" value="1"/>
</dbReference>
<keyword evidence="7" id="KW-0472">Membrane</keyword>
<dbReference type="GO" id="GO:0005975">
    <property type="term" value="P:carbohydrate metabolic process"/>
    <property type="evidence" value="ECO:0007669"/>
    <property type="project" value="InterPro"/>
</dbReference>
<gene>
    <name evidence="12" type="ORF">UFOPK3610_01308</name>
</gene>
<dbReference type="Pfam" id="PF03033">
    <property type="entry name" value="Glyco_transf_28"/>
    <property type="match status" value="1"/>
</dbReference>
<evidence type="ECO:0000256" key="3">
    <source>
        <dbReference type="ARBA" id="ARBA00022676"/>
    </source>
</evidence>
<evidence type="ECO:0000256" key="9">
    <source>
        <dbReference type="ARBA" id="ARBA00023316"/>
    </source>
</evidence>
<evidence type="ECO:0000256" key="5">
    <source>
        <dbReference type="ARBA" id="ARBA00022960"/>
    </source>
</evidence>
<dbReference type="InterPro" id="IPR006009">
    <property type="entry name" value="GlcNAc_MurG"/>
</dbReference>
<evidence type="ECO:0000256" key="2">
    <source>
        <dbReference type="ARBA" id="ARBA00022618"/>
    </source>
</evidence>
<dbReference type="AlphaFoldDB" id="A0A6J7HSM9"/>
<dbReference type="GO" id="GO:0008360">
    <property type="term" value="P:regulation of cell shape"/>
    <property type="evidence" value="ECO:0007669"/>
    <property type="project" value="UniProtKB-KW"/>
</dbReference>
<evidence type="ECO:0000256" key="4">
    <source>
        <dbReference type="ARBA" id="ARBA00022679"/>
    </source>
</evidence>
<dbReference type="NCBIfam" id="TIGR01133">
    <property type="entry name" value="murG"/>
    <property type="match status" value="1"/>
</dbReference>
<keyword evidence="1" id="KW-1003">Cell membrane</keyword>
<name>A0A6J7HSM9_9ZZZZ</name>
<dbReference type="Pfam" id="PF04101">
    <property type="entry name" value="Glyco_tran_28_C"/>
    <property type="match status" value="1"/>
</dbReference>
<dbReference type="EMBL" id="CAFBMR010000056">
    <property type="protein sequence ID" value="CAB4919240.1"/>
    <property type="molecule type" value="Genomic_DNA"/>
</dbReference>
<evidence type="ECO:0000256" key="6">
    <source>
        <dbReference type="ARBA" id="ARBA00022984"/>
    </source>
</evidence>
<dbReference type="Gene3D" id="3.40.50.2000">
    <property type="entry name" value="Glycogen Phosphorylase B"/>
    <property type="match status" value="2"/>
</dbReference>
<protein>
    <submittedName>
        <fullName evidence="12">Unannotated protein</fullName>
    </submittedName>
</protein>
<dbReference type="PANTHER" id="PTHR21015">
    <property type="entry name" value="UDP-N-ACETYLGLUCOSAMINE--N-ACETYLMURAMYL-(PENTAPEPTIDE) PYROPHOSPHORYL-UNDECAPRENOL N-ACETYLGLUCOSAMINE TRANSFERASE 1"/>
    <property type="match status" value="1"/>
</dbReference>
<keyword evidence="4" id="KW-0808">Transferase</keyword>
<feature type="domain" description="Glycosyltransferase family 28 N-terminal" evidence="10">
    <location>
        <begin position="3"/>
        <end position="140"/>
    </location>
</feature>
<keyword evidence="9" id="KW-0961">Cell wall biogenesis/degradation</keyword>
<keyword evidence="8" id="KW-0131">Cell cycle</keyword>
<keyword evidence="3" id="KW-0328">Glycosyltransferase</keyword>
<sequence length="359" mass="37483">MRVLLAGGGTAGHIEPAMNLADVLRRRDPSIEISALGTERGLESRLVPERGYPLHLIPAVPLPRKPSMDLISLPFRLRSAVRACRKVIDETKPDVIVGFGGFVALPAYLAARKAKVPVVVHEANAKAGLANRIGARSAKARAENVAGSLSAATRVGIPLRRSVSTLDRRALREEALAHFGISGNRPVLLVFGGSQGAQRINAAVWAALPTLVESEVTVIHSVGERNADAAPAGVTDRYVPLAYIDRMDLAYAVADLALCRSGAMTCAELAAVGVPAVYVPLAIGNGEQRLNAAPVVLAGGGLIVEDPAFNGEVILSEVLPLLGDSARLATMGSAAAAWGVRDADELLADIVVRVAKEGP</sequence>
<evidence type="ECO:0000256" key="8">
    <source>
        <dbReference type="ARBA" id="ARBA00023306"/>
    </source>
</evidence>
<reference evidence="12" key="1">
    <citation type="submission" date="2020-05" db="EMBL/GenBank/DDBJ databases">
        <authorList>
            <person name="Chiriac C."/>
            <person name="Salcher M."/>
            <person name="Ghai R."/>
            <person name="Kavagutti S V."/>
        </authorList>
    </citation>
    <scope>NUCLEOTIDE SEQUENCE</scope>
</reference>
<proteinExistence type="inferred from homology"/>
<dbReference type="GO" id="GO:0009252">
    <property type="term" value="P:peptidoglycan biosynthetic process"/>
    <property type="evidence" value="ECO:0007669"/>
    <property type="project" value="UniProtKB-KW"/>
</dbReference>
<dbReference type="SUPFAM" id="SSF53756">
    <property type="entry name" value="UDP-Glycosyltransferase/glycogen phosphorylase"/>
    <property type="match status" value="1"/>
</dbReference>